<proteinExistence type="inferred from homology"/>
<dbReference type="GO" id="GO:0032040">
    <property type="term" value="C:small-subunit processome"/>
    <property type="evidence" value="ECO:0007669"/>
    <property type="project" value="InterPro"/>
</dbReference>
<keyword evidence="4" id="KW-0539">Nucleus</keyword>
<keyword evidence="9" id="KW-1185">Reference proteome</keyword>
<gene>
    <name evidence="8" type="ORF">A7U60_g2681</name>
</gene>
<dbReference type="OrthoDB" id="76105at2759"/>
<keyword evidence="2" id="KW-0690">Ribosome biogenesis</keyword>
<sequence length="194" mass="22483">MGRAKKTRKFAQVKRLLSPKDARLKENKLKQKKKEEEEREKAIHRAPQVPSSLFLQHNTALAPPYRVLIDTNFINFSLQNKLELISGMMDCLYAKCIPCVTDCVLAELEKLGPRYRIALRIARDPRFERLACTHQGTYADDCIVQRVTASRCYIVATCDRELRRRVRKVPGVPLMYIVRRRYAIERLPDQGAPT</sequence>
<dbReference type="GO" id="GO:0006364">
    <property type="term" value="P:rRNA processing"/>
    <property type="evidence" value="ECO:0007669"/>
    <property type="project" value="UniProtKB-KW"/>
</dbReference>
<evidence type="ECO:0000313" key="8">
    <source>
        <dbReference type="EMBL" id="OCB90122.1"/>
    </source>
</evidence>
<dbReference type="InterPro" id="IPR002716">
    <property type="entry name" value="PIN_dom"/>
</dbReference>
<dbReference type="InterPro" id="IPR029060">
    <property type="entry name" value="PIN-like_dom_sf"/>
</dbReference>
<dbReference type="PANTHER" id="PTHR12416">
    <property type="entry name" value="RRNA-PROCESSING PROTEIN UTP23 HOMOLOG"/>
    <property type="match status" value="1"/>
</dbReference>
<reference evidence="8" key="1">
    <citation type="submission" date="2016-06" db="EMBL/GenBank/DDBJ databases">
        <title>Draft Genome sequence of the fungus Inonotus baumii.</title>
        <authorList>
            <person name="Zhu H."/>
            <person name="Lin W."/>
        </authorList>
    </citation>
    <scope>NUCLEOTIDE SEQUENCE</scope>
    <source>
        <strain evidence="8">821</strain>
    </source>
</reference>
<dbReference type="FunFam" id="3.40.50.1010:FF:000004">
    <property type="entry name" value="rRNA-processing protein FCF1 homolog"/>
    <property type="match status" value="1"/>
</dbReference>
<evidence type="ECO:0000259" key="7">
    <source>
        <dbReference type="SMART" id="SM00670"/>
    </source>
</evidence>
<protein>
    <submittedName>
        <fullName evidence="8">Fcf1-domain-containing protein</fullName>
    </submittedName>
</protein>
<evidence type="ECO:0000256" key="2">
    <source>
        <dbReference type="ARBA" id="ARBA00022517"/>
    </source>
</evidence>
<dbReference type="EMBL" id="LNZH02000141">
    <property type="protein sequence ID" value="OCB90122.1"/>
    <property type="molecule type" value="Genomic_DNA"/>
</dbReference>
<evidence type="ECO:0000256" key="4">
    <source>
        <dbReference type="ARBA" id="ARBA00023242"/>
    </source>
</evidence>
<dbReference type="AlphaFoldDB" id="A0A9Q5N7V0"/>
<comment type="subcellular location">
    <subcellularLocation>
        <location evidence="1">Nucleus</location>
        <location evidence="1">Nucleolus</location>
    </subcellularLocation>
</comment>
<dbReference type="Proteomes" id="UP000757232">
    <property type="component" value="Unassembled WGS sequence"/>
</dbReference>
<dbReference type="SUPFAM" id="SSF88723">
    <property type="entry name" value="PIN domain-like"/>
    <property type="match status" value="1"/>
</dbReference>
<dbReference type="Pfam" id="PF04900">
    <property type="entry name" value="Fcf1"/>
    <property type="match status" value="1"/>
</dbReference>
<evidence type="ECO:0000256" key="6">
    <source>
        <dbReference type="SAM" id="MobiDB-lite"/>
    </source>
</evidence>
<dbReference type="GO" id="GO:0042274">
    <property type="term" value="P:ribosomal small subunit biogenesis"/>
    <property type="evidence" value="ECO:0007669"/>
    <property type="project" value="UniProtKB-ARBA"/>
</dbReference>
<feature type="domain" description="PIN" evidence="7">
    <location>
        <begin position="65"/>
        <end position="164"/>
    </location>
</feature>
<evidence type="ECO:0000256" key="1">
    <source>
        <dbReference type="ARBA" id="ARBA00004604"/>
    </source>
</evidence>
<dbReference type="InterPro" id="IPR006984">
    <property type="entry name" value="Fcf1/UTP23"/>
</dbReference>
<evidence type="ECO:0000313" key="9">
    <source>
        <dbReference type="Proteomes" id="UP000757232"/>
    </source>
</evidence>
<comment type="similarity">
    <text evidence="5">Belongs to the UTP23/FCF1 family. FCF1 subfamily.</text>
</comment>
<comment type="caution">
    <text evidence="8">The sequence shown here is derived from an EMBL/GenBank/DDBJ whole genome shotgun (WGS) entry which is preliminary data.</text>
</comment>
<evidence type="ECO:0000256" key="3">
    <source>
        <dbReference type="ARBA" id="ARBA00022552"/>
    </source>
</evidence>
<accession>A0A9Q5N7V0</accession>
<organism evidence="8 9">
    <name type="scientific">Sanghuangporus baumii</name>
    <name type="common">Phellinus baumii</name>
    <dbReference type="NCBI Taxonomy" id="108892"/>
    <lineage>
        <taxon>Eukaryota</taxon>
        <taxon>Fungi</taxon>
        <taxon>Dikarya</taxon>
        <taxon>Basidiomycota</taxon>
        <taxon>Agaricomycotina</taxon>
        <taxon>Agaricomycetes</taxon>
        <taxon>Hymenochaetales</taxon>
        <taxon>Hymenochaetaceae</taxon>
        <taxon>Sanghuangporus</taxon>
    </lineage>
</organism>
<dbReference type="SMART" id="SM00670">
    <property type="entry name" value="PINc"/>
    <property type="match status" value="1"/>
</dbReference>
<feature type="region of interest" description="Disordered" evidence="6">
    <location>
        <begin position="24"/>
        <end position="43"/>
    </location>
</feature>
<dbReference type="Gene3D" id="3.40.50.1010">
    <property type="entry name" value="5'-nuclease"/>
    <property type="match status" value="1"/>
</dbReference>
<dbReference type="GO" id="GO:0004540">
    <property type="term" value="F:RNA nuclease activity"/>
    <property type="evidence" value="ECO:0007669"/>
    <property type="project" value="UniProtKB-ARBA"/>
</dbReference>
<keyword evidence="3" id="KW-0698">rRNA processing</keyword>
<name>A0A9Q5N7V0_SANBA</name>
<dbReference type="InterPro" id="IPR037503">
    <property type="entry name" value="Fcf1_PIN"/>
</dbReference>
<evidence type="ECO:0000256" key="5">
    <source>
        <dbReference type="ARBA" id="ARBA00024026"/>
    </source>
</evidence>
<dbReference type="CDD" id="cd09864">
    <property type="entry name" value="PIN_Fcf1-like"/>
    <property type="match status" value="1"/>
</dbReference>